<evidence type="ECO:0000256" key="1">
    <source>
        <dbReference type="ARBA" id="ARBA00004651"/>
    </source>
</evidence>
<evidence type="ECO:0000313" key="8">
    <source>
        <dbReference type="Proteomes" id="UP000199263"/>
    </source>
</evidence>
<dbReference type="EMBL" id="FOMG01000024">
    <property type="protein sequence ID" value="SFD19241.1"/>
    <property type="molecule type" value="Genomic_DNA"/>
</dbReference>
<dbReference type="InterPro" id="IPR001123">
    <property type="entry name" value="LeuE-type"/>
</dbReference>
<dbReference type="PANTHER" id="PTHR38825:SF2">
    <property type="entry name" value="LYSINE TRANSPORTER LYSE"/>
    <property type="match status" value="1"/>
</dbReference>
<evidence type="ECO:0000313" key="7">
    <source>
        <dbReference type="EMBL" id="SFD19241.1"/>
    </source>
</evidence>
<feature type="transmembrane region" description="Helical" evidence="6">
    <location>
        <begin position="151"/>
        <end position="175"/>
    </location>
</feature>
<evidence type="ECO:0000256" key="6">
    <source>
        <dbReference type="SAM" id="Phobius"/>
    </source>
</evidence>
<dbReference type="OrthoDB" id="7874789at2"/>
<keyword evidence="2" id="KW-1003">Cell membrane</keyword>
<feature type="transmembrane region" description="Helical" evidence="6">
    <location>
        <begin position="196"/>
        <end position="215"/>
    </location>
</feature>
<accession>A0A1I1QAY3</accession>
<feature type="transmembrane region" description="Helical" evidence="6">
    <location>
        <begin position="78"/>
        <end position="95"/>
    </location>
</feature>
<feature type="transmembrane region" description="Helical" evidence="6">
    <location>
        <begin position="6"/>
        <end position="26"/>
    </location>
</feature>
<dbReference type="AlphaFoldDB" id="A0A1I1QAY3"/>
<evidence type="ECO:0000256" key="4">
    <source>
        <dbReference type="ARBA" id="ARBA00022989"/>
    </source>
</evidence>
<sequence>MLSLSIIFKSIFIGFFTGFIASIPLGPSGLESINRSISHGFKEGYKVSLGAVSADIFYIIVINLGLLKILSHNQRFEGLFWIVSGFVLILFNKISKKTVSSNSNTRKLCTHHASNSFFTGFFITLLNPTTPSLWIAISGTVLSVWRLHGRLYYSFALCSMILGSISWFFILNFLAIKGVKMLKSDFSAKTSQILNYLLFILGIFFIILGLFKFIFRGGFI</sequence>
<keyword evidence="5 6" id="KW-0472">Membrane</keyword>
<keyword evidence="3 6" id="KW-0812">Transmembrane</keyword>
<dbReference type="STRING" id="119641.SAMN05421842_12423"/>
<name>A0A1I1QAY3_9CLOT</name>
<feature type="transmembrane region" description="Helical" evidence="6">
    <location>
        <begin position="47"/>
        <end position="66"/>
    </location>
</feature>
<dbReference type="Pfam" id="PF01810">
    <property type="entry name" value="LysE"/>
    <property type="match status" value="1"/>
</dbReference>
<evidence type="ECO:0000256" key="3">
    <source>
        <dbReference type="ARBA" id="ARBA00022692"/>
    </source>
</evidence>
<dbReference type="GO" id="GO:0005886">
    <property type="term" value="C:plasma membrane"/>
    <property type="evidence" value="ECO:0007669"/>
    <property type="project" value="UniProtKB-SubCell"/>
</dbReference>
<feature type="transmembrane region" description="Helical" evidence="6">
    <location>
        <begin position="116"/>
        <end position="145"/>
    </location>
</feature>
<comment type="subcellular location">
    <subcellularLocation>
        <location evidence="1">Cell membrane</location>
        <topology evidence="1">Multi-pass membrane protein</topology>
    </subcellularLocation>
</comment>
<evidence type="ECO:0000256" key="2">
    <source>
        <dbReference type="ARBA" id="ARBA00022475"/>
    </source>
</evidence>
<dbReference type="GO" id="GO:0006865">
    <property type="term" value="P:amino acid transport"/>
    <property type="evidence" value="ECO:0007669"/>
    <property type="project" value="InterPro"/>
</dbReference>
<evidence type="ECO:0000256" key="5">
    <source>
        <dbReference type="ARBA" id="ARBA00023136"/>
    </source>
</evidence>
<dbReference type="Proteomes" id="UP000199263">
    <property type="component" value="Unassembled WGS sequence"/>
</dbReference>
<proteinExistence type="predicted"/>
<organism evidence="7 8">
    <name type="scientific">Clostridium uliginosum</name>
    <dbReference type="NCBI Taxonomy" id="119641"/>
    <lineage>
        <taxon>Bacteria</taxon>
        <taxon>Bacillati</taxon>
        <taxon>Bacillota</taxon>
        <taxon>Clostridia</taxon>
        <taxon>Eubacteriales</taxon>
        <taxon>Clostridiaceae</taxon>
        <taxon>Clostridium</taxon>
    </lineage>
</organism>
<keyword evidence="8" id="KW-1185">Reference proteome</keyword>
<keyword evidence="4 6" id="KW-1133">Transmembrane helix</keyword>
<dbReference type="RefSeq" id="WP_090092998.1">
    <property type="nucleotide sequence ID" value="NZ_FOMG01000024.1"/>
</dbReference>
<reference evidence="7 8" key="1">
    <citation type="submission" date="2016-10" db="EMBL/GenBank/DDBJ databases">
        <authorList>
            <person name="de Groot N.N."/>
        </authorList>
    </citation>
    <scope>NUCLEOTIDE SEQUENCE [LARGE SCALE GENOMIC DNA]</scope>
    <source>
        <strain evidence="7 8">DSM 12992</strain>
    </source>
</reference>
<dbReference type="PANTHER" id="PTHR38825">
    <property type="entry name" value="LYSINE EXPORTER PROTEIN (LYSE/YGGA)"/>
    <property type="match status" value="1"/>
</dbReference>
<protein>
    <submittedName>
        <fullName evidence="7">Threonine/homoserine/homoserine lactone efflux protein</fullName>
    </submittedName>
</protein>
<gene>
    <name evidence="7" type="ORF">SAMN05421842_12423</name>
</gene>